<keyword evidence="1" id="KW-0732">Signal</keyword>
<dbReference type="PIRSF" id="PIRSF027386">
    <property type="entry name" value="UCP027386_ABC_sbc_TM0202"/>
    <property type="match status" value="1"/>
</dbReference>
<evidence type="ECO:0000259" key="2">
    <source>
        <dbReference type="Pfam" id="PF09084"/>
    </source>
</evidence>
<feature type="domain" description="SsuA/THI5-like" evidence="2">
    <location>
        <begin position="60"/>
        <end position="260"/>
    </location>
</feature>
<dbReference type="PANTHER" id="PTHR30024">
    <property type="entry name" value="ALIPHATIC SULFONATES-BINDING PROTEIN-RELATED"/>
    <property type="match status" value="1"/>
</dbReference>
<name>A0A975F1H8_9SPIR</name>
<accession>A0A975F1H8</accession>
<dbReference type="Pfam" id="PF09084">
    <property type="entry name" value="NMT1"/>
    <property type="match status" value="1"/>
</dbReference>
<evidence type="ECO:0000256" key="1">
    <source>
        <dbReference type="SAM" id="SignalP"/>
    </source>
</evidence>
<dbReference type="Proteomes" id="UP000671995">
    <property type="component" value="Chromosome"/>
</dbReference>
<sequence>MKKILLLAITLFIALDFAGFSASENKNGGAKTTIRVGIPKAPPALPILRMIDSQAMGKDVDINFTIWDAPEKLIAMVQSSDFDMFAFPLTVVAKLYNRGVPVTLTNVNTWGVTYFMTTDPNFKNWSDLKNKTVYVPLQSSPPDVITQFFMKKAGLTPKKDVTIIYASIAEVGQMMAAGKAQYITMIEPQVTSVLMQNKNARVAFSFEDEWKKFTDNNTIIPNAGFGAKTKFVKENPELTKRFEQEYEKALNWVLANPDKAASLAEEKLGLKAPVVQKAIPRMGLMYKNAYDAKADLKQFWQLLVDFDPTTIGGKVPDETLLYKK</sequence>
<feature type="signal peptide" evidence="1">
    <location>
        <begin position="1"/>
        <end position="22"/>
    </location>
</feature>
<reference evidence="3" key="2">
    <citation type="journal article" date="2021" name="Microbiol. Resour. Announc.">
        <title>Complete Genome Sequences of Three Human Oral Treponema parvum Isolates.</title>
        <authorList>
            <person name="Zeng H."/>
            <person name="Watt R.M."/>
        </authorList>
    </citation>
    <scope>NUCLEOTIDE SEQUENCE</scope>
    <source>
        <strain evidence="3">ATCC 700773</strain>
    </source>
</reference>
<dbReference type="Gene3D" id="3.40.190.10">
    <property type="entry name" value="Periplasmic binding protein-like II"/>
    <property type="match status" value="2"/>
</dbReference>
<evidence type="ECO:0000313" key="4">
    <source>
        <dbReference type="Proteomes" id="UP000671995"/>
    </source>
</evidence>
<protein>
    <submittedName>
        <fullName evidence="3">ABC transporter substrate-binding protein</fullName>
    </submittedName>
</protein>
<gene>
    <name evidence="3" type="ORF">HRI96_04620</name>
</gene>
<evidence type="ECO:0000313" key="3">
    <source>
        <dbReference type="EMBL" id="QTQ12866.1"/>
    </source>
</evidence>
<dbReference type="PANTHER" id="PTHR30024:SF46">
    <property type="entry name" value="ABC TRANSPORTER, SUBSTRATE-BINDING LIPOPROTEIN"/>
    <property type="match status" value="1"/>
</dbReference>
<proteinExistence type="predicted"/>
<reference evidence="3" key="1">
    <citation type="submission" date="2020-05" db="EMBL/GenBank/DDBJ databases">
        <authorList>
            <person name="Zeng H."/>
            <person name="Chan Y.K."/>
            <person name="Watt R.M."/>
        </authorList>
    </citation>
    <scope>NUCLEOTIDE SEQUENCE</scope>
    <source>
        <strain evidence="3">ATCC 700773</strain>
    </source>
</reference>
<dbReference type="InterPro" id="IPR015168">
    <property type="entry name" value="SsuA/THI5"/>
</dbReference>
<organism evidence="3 4">
    <name type="scientific">Treponema parvum</name>
    <dbReference type="NCBI Taxonomy" id="138851"/>
    <lineage>
        <taxon>Bacteria</taxon>
        <taxon>Pseudomonadati</taxon>
        <taxon>Spirochaetota</taxon>
        <taxon>Spirochaetia</taxon>
        <taxon>Spirochaetales</taxon>
        <taxon>Treponemataceae</taxon>
        <taxon>Treponema</taxon>
    </lineage>
</organism>
<dbReference type="InterPro" id="IPR027024">
    <property type="entry name" value="UCP027386_ABC_sbc_TM0202"/>
</dbReference>
<dbReference type="SUPFAM" id="SSF53850">
    <property type="entry name" value="Periplasmic binding protein-like II"/>
    <property type="match status" value="1"/>
</dbReference>
<feature type="chain" id="PRO_5037631614" evidence="1">
    <location>
        <begin position="23"/>
        <end position="324"/>
    </location>
</feature>
<dbReference type="EMBL" id="CP054257">
    <property type="protein sequence ID" value="QTQ12866.1"/>
    <property type="molecule type" value="Genomic_DNA"/>
</dbReference>
<dbReference type="AlphaFoldDB" id="A0A975F1H8"/>